<gene>
    <name evidence="1" type="ORF">AMTR_s00070p00121510</name>
</gene>
<evidence type="ECO:0000313" key="1">
    <source>
        <dbReference type="EMBL" id="ERN20617.1"/>
    </source>
</evidence>
<sequence length="72" mass="8304">MTRGSHTCLLNARMYHLAVHLASAARSTDVDVTLSAMTWRCVLSRVTYCLCRVTKHVDTWRKTLRSCTFLWT</sequence>
<evidence type="ECO:0000313" key="2">
    <source>
        <dbReference type="Proteomes" id="UP000017836"/>
    </source>
</evidence>
<organism evidence="1 2">
    <name type="scientific">Amborella trichopoda</name>
    <dbReference type="NCBI Taxonomy" id="13333"/>
    <lineage>
        <taxon>Eukaryota</taxon>
        <taxon>Viridiplantae</taxon>
        <taxon>Streptophyta</taxon>
        <taxon>Embryophyta</taxon>
        <taxon>Tracheophyta</taxon>
        <taxon>Spermatophyta</taxon>
        <taxon>Magnoliopsida</taxon>
        <taxon>Amborellales</taxon>
        <taxon>Amborellaceae</taxon>
        <taxon>Amborella</taxon>
    </lineage>
</organism>
<dbReference type="EMBL" id="KI392058">
    <property type="protein sequence ID" value="ERN20617.1"/>
    <property type="molecule type" value="Genomic_DNA"/>
</dbReference>
<proteinExistence type="predicted"/>
<protein>
    <submittedName>
        <fullName evidence="1">Uncharacterized protein</fullName>
    </submittedName>
</protein>
<dbReference type="HOGENOM" id="CLU_2725580_0_0_1"/>
<keyword evidence="2" id="KW-1185">Reference proteome</keyword>
<dbReference type="Proteomes" id="UP000017836">
    <property type="component" value="Unassembled WGS sequence"/>
</dbReference>
<accession>U5DGK9</accession>
<reference evidence="2" key="1">
    <citation type="journal article" date="2013" name="Science">
        <title>The Amborella genome and the evolution of flowering plants.</title>
        <authorList>
            <consortium name="Amborella Genome Project"/>
        </authorList>
    </citation>
    <scope>NUCLEOTIDE SEQUENCE [LARGE SCALE GENOMIC DNA]</scope>
</reference>
<dbReference type="AlphaFoldDB" id="U5DGK9"/>
<dbReference type="Gramene" id="ERN20617">
    <property type="protein sequence ID" value="ERN20617"/>
    <property type="gene ID" value="AMTR_s00070p00121510"/>
</dbReference>
<name>U5DGK9_AMBTC</name>